<dbReference type="Gene3D" id="3.90.1150.10">
    <property type="entry name" value="Aspartate Aminotransferase, domain 1"/>
    <property type="match status" value="1"/>
</dbReference>
<keyword evidence="2 5" id="KW-0032">Aminotransferase</keyword>
<keyword evidence="6" id="KW-1185">Reference proteome</keyword>
<keyword evidence="3 5" id="KW-0808">Transferase</keyword>
<dbReference type="GO" id="GO:0009016">
    <property type="term" value="F:succinyldiaminopimelate transaminase activity"/>
    <property type="evidence" value="ECO:0007669"/>
    <property type="project" value="UniProtKB-EC"/>
</dbReference>
<dbReference type="InterPro" id="IPR004839">
    <property type="entry name" value="Aminotransferase_I/II_large"/>
</dbReference>
<dbReference type="InterPro" id="IPR050881">
    <property type="entry name" value="LL-DAP_aminotransferase"/>
</dbReference>
<dbReference type="SUPFAM" id="SSF53383">
    <property type="entry name" value="PLP-dependent transferases"/>
    <property type="match status" value="1"/>
</dbReference>
<dbReference type="Pfam" id="PF00155">
    <property type="entry name" value="Aminotran_1_2"/>
    <property type="match status" value="1"/>
</dbReference>
<evidence type="ECO:0000313" key="6">
    <source>
        <dbReference type="Proteomes" id="UP001549320"/>
    </source>
</evidence>
<accession>A0ABV2QAZ5</accession>
<evidence type="ECO:0000259" key="4">
    <source>
        <dbReference type="Pfam" id="PF00155"/>
    </source>
</evidence>
<dbReference type="CDD" id="cd00609">
    <property type="entry name" value="AAT_like"/>
    <property type="match status" value="1"/>
</dbReference>
<reference evidence="5 6" key="1">
    <citation type="submission" date="2024-06" db="EMBL/GenBank/DDBJ databases">
        <title>Sorghum-associated microbial communities from plants grown in Nebraska, USA.</title>
        <authorList>
            <person name="Schachtman D."/>
        </authorList>
    </citation>
    <scope>NUCLEOTIDE SEQUENCE [LARGE SCALE GENOMIC DNA]</scope>
    <source>
        <strain evidence="5 6">2709</strain>
    </source>
</reference>
<gene>
    <name evidence="5" type="ORF">ABIE13_003320</name>
</gene>
<dbReference type="PANTHER" id="PTHR42832:SF3">
    <property type="entry name" value="L-GLUTAMINE--4-(METHYLSULFANYL)-2-OXOBUTANOATE AMINOTRANSFERASE"/>
    <property type="match status" value="1"/>
</dbReference>
<dbReference type="PANTHER" id="PTHR42832">
    <property type="entry name" value="AMINO ACID AMINOTRANSFERASE"/>
    <property type="match status" value="1"/>
</dbReference>
<dbReference type="Proteomes" id="UP001549320">
    <property type="component" value="Unassembled WGS sequence"/>
</dbReference>
<dbReference type="InterPro" id="IPR015421">
    <property type="entry name" value="PyrdxlP-dep_Trfase_major"/>
</dbReference>
<evidence type="ECO:0000256" key="1">
    <source>
        <dbReference type="ARBA" id="ARBA00001933"/>
    </source>
</evidence>
<comment type="cofactor">
    <cofactor evidence="1">
        <name>pyridoxal 5'-phosphate</name>
        <dbReference type="ChEBI" id="CHEBI:597326"/>
    </cofactor>
</comment>
<dbReference type="Gene3D" id="3.40.640.10">
    <property type="entry name" value="Type I PLP-dependent aspartate aminotransferase-like (Major domain)"/>
    <property type="match status" value="1"/>
</dbReference>
<evidence type="ECO:0000256" key="3">
    <source>
        <dbReference type="ARBA" id="ARBA00022679"/>
    </source>
</evidence>
<dbReference type="InterPro" id="IPR015422">
    <property type="entry name" value="PyrdxlP-dep_Trfase_small"/>
</dbReference>
<feature type="domain" description="Aminotransferase class I/classII large" evidence="4">
    <location>
        <begin position="41"/>
        <end position="397"/>
    </location>
</feature>
<proteinExistence type="predicted"/>
<dbReference type="EMBL" id="JBEPSH010000006">
    <property type="protein sequence ID" value="MET4578204.1"/>
    <property type="molecule type" value="Genomic_DNA"/>
</dbReference>
<protein>
    <submittedName>
        <fullName evidence="5">N-succinyldiaminopimelate aminotransferase</fullName>
        <ecNumber evidence="5">2.6.1.17</ecNumber>
    </submittedName>
</protein>
<comment type="caution">
    <text evidence="5">The sequence shown here is derived from an EMBL/GenBank/DDBJ whole genome shotgun (WGS) entry which is preliminary data.</text>
</comment>
<name>A0ABV2QAZ5_9BURK</name>
<dbReference type="RefSeq" id="WP_354445242.1">
    <property type="nucleotide sequence ID" value="NZ_JBEPSH010000006.1"/>
</dbReference>
<evidence type="ECO:0000313" key="5">
    <source>
        <dbReference type="EMBL" id="MET4578204.1"/>
    </source>
</evidence>
<evidence type="ECO:0000256" key="2">
    <source>
        <dbReference type="ARBA" id="ARBA00022576"/>
    </source>
</evidence>
<dbReference type="EC" id="2.6.1.17" evidence="5"/>
<dbReference type="InterPro" id="IPR015424">
    <property type="entry name" value="PyrdxlP-dep_Trfase"/>
</dbReference>
<sequence length="416" mass="44983">MTAAQAPASGLLERLPTYPIQRLTALMADVPPAPGLAPIFFSVGEPRHAPPAAVAEAMGQCAPGSLGAYPSVVGSPALREAISGWLGRRFAPATVDPGCEVQVVNGTREGLFSLTRTVLDSSGPDAYVVYPNPGYAIYEGATVLNGVKSWAYDSTTTSRHGEVFLSVPEHVWARTALLFVCSPDNPMGGVQQLQAWRTVFELSDRHGFTVVVDECYSEIYTGEEPPLGALQAAAMLGRNFDRLVVLSSLSKRSNVPGLRSGFMAGDRAILAKAARLRAYNGGGMNQVVDAASVAAWNDETHVHASREKYREKYRFVIPLMQRSLDIPTPDAGFFLWADVSRTGLSDEEFTKQLFMQQSVLVMPGSYLSSAFSPEPIRQRVRIALVANLEECREGARRLQAFVESLESAQQLNGTTA</sequence>
<organism evidence="5 6">
    <name type="scientific">Ottowia thiooxydans</name>
    <dbReference type="NCBI Taxonomy" id="219182"/>
    <lineage>
        <taxon>Bacteria</taxon>
        <taxon>Pseudomonadati</taxon>
        <taxon>Pseudomonadota</taxon>
        <taxon>Betaproteobacteria</taxon>
        <taxon>Burkholderiales</taxon>
        <taxon>Comamonadaceae</taxon>
        <taxon>Ottowia</taxon>
    </lineage>
</organism>